<evidence type="ECO:0000256" key="1">
    <source>
        <dbReference type="ARBA" id="ARBA00004259"/>
    </source>
</evidence>
<evidence type="ECO:0008006" key="13">
    <source>
        <dbReference type="Google" id="ProtNLM"/>
    </source>
</evidence>
<proteinExistence type="inferred from homology"/>
<comment type="caution">
    <text evidence="11">The sequence shown here is derived from an EMBL/GenBank/DDBJ whole genome shotgun (WGS) entry which is preliminary data.</text>
</comment>
<evidence type="ECO:0000256" key="9">
    <source>
        <dbReference type="ARBA" id="ARBA00023242"/>
    </source>
</evidence>
<accession>A0A2T7NJZ8</accession>
<dbReference type="SMART" id="SM00320">
    <property type="entry name" value="WD40"/>
    <property type="match status" value="5"/>
</dbReference>
<dbReference type="PANTHER" id="PTHR11024:SF3">
    <property type="entry name" value="NUCLEOPORIN SEH1"/>
    <property type="match status" value="1"/>
</dbReference>
<dbReference type="Proteomes" id="UP000245119">
    <property type="component" value="Linkage Group LG12"/>
</dbReference>
<evidence type="ECO:0000256" key="3">
    <source>
        <dbReference type="ARBA" id="ARBA00010102"/>
    </source>
</evidence>
<dbReference type="Gene3D" id="2.130.10.10">
    <property type="entry name" value="YVTN repeat-like/Quinoprotein amine dehydrogenase"/>
    <property type="match status" value="1"/>
</dbReference>
<dbReference type="SUPFAM" id="SSF50978">
    <property type="entry name" value="WD40 repeat-like"/>
    <property type="match status" value="1"/>
</dbReference>
<reference evidence="11 12" key="1">
    <citation type="submission" date="2018-04" db="EMBL/GenBank/DDBJ databases">
        <title>The genome of golden apple snail Pomacea canaliculata provides insight into stress tolerance and invasive adaptation.</title>
        <authorList>
            <person name="Liu C."/>
            <person name="Liu B."/>
            <person name="Ren Y."/>
            <person name="Zhang Y."/>
            <person name="Wang H."/>
            <person name="Li S."/>
            <person name="Jiang F."/>
            <person name="Yin L."/>
            <person name="Zhang G."/>
            <person name="Qian W."/>
            <person name="Fan W."/>
        </authorList>
    </citation>
    <scope>NUCLEOTIDE SEQUENCE [LARGE SCALE GENOMIC DNA]</scope>
    <source>
        <strain evidence="11">SZHN2017</strain>
        <tissue evidence="11">Muscle</tissue>
    </source>
</reference>
<dbReference type="GO" id="GO:0034198">
    <property type="term" value="P:cellular response to amino acid starvation"/>
    <property type="evidence" value="ECO:0007669"/>
    <property type="project" value="TreeGrafter"/>
</dbReference>
<dbReference type="InterPro" id="IPR001680">
    <property type="entry name" value="WD40_rpt"/>
</dbReference>
<organism evidence="11 12">
    <name type="scientific">Pomacea canaliculata</name>
    <name type="common">Golden apple snail</name>
    <dbReference type="NCBI Taxonomy" id="400727"/>
    <lineage>
        <taxon>Eukaryota</taxon>
        <taxon>Metazoa</taxon>
        <taxon>Spiralia</taxon>
        <taxon>Lophotrochozoa</taxon>
        <taxon>Mollusca</taxon>
        <taxon>Gastropoda</taxon>
        <taxon>Caenogastropoda</taxon>
        <taxon>Architaenioglossa</taxon>
        <taxon>Ampullarioidea</taxon>
        <taxon>Ampullariidae</taxon>
        <taxon>Pomacea</taxon>
    </lineage>
</organism>
<dbReference type="GO" id="GO:0035859">
    <property type="term" value="C:Seh1-associated complex"/>
    <property type="evidence" value="ECO:0007669"/>
    <property type="project" value="TreeGrafter"/>
</dbReference>
<keyword evidence="7" id="KW-0653">Protein transport</keyword>
<dbReference type="GO" id="GO:0005764">
    <property type="term" value="C:lysosome"/>
    <property type="evidence" value="ECO:0007669"/>
    <property type="project" value="UniProtKB-SubCell"/>
</dbReference>
<evidence type="ECO:0000256" key="2">
    <source>
        <dbReference type="ARBA" id="ARBA00004371"/>
    </source>
</evidence>
<comment type="subcellular location">
    <subcellularLocation>
        <location evidence="2">Lysosome</location>
    </subcellularLocation>
    <subcellularLocation>
        <location evidence="1">Nucleus envelope</location>
    </subcellularLocation>
</comment>
<keyword evidence="6" id="KW-0677">Repeat</keyword>
<evidence type="ECO:0000256" key="10">
    <source>
        <dbReference type="PROSITE-ProRule" id="PRU00221"/>
    </source>
</evidence>
<evidence type="ECO:0000313" key="12">
    <source>
        <dbReference type="Proteomes" id="UP000245119"/>
    </source>
</evidence>
<keyword evidence="8" id="KW-0458">Lysosome</keyword>
<dbReference type="GO" id="GO:0015031">
    <property type="term" value="P:protein transport"/>
    <property type="evidence" value="ECO:0007669"/>
    <property type="project" value="UniProtKB-KW"/>
</dbReference>
<feature type="repeat" description="WD" evidence="10">
    <location>
        <begin position="238"/>
        <end position="270"/>
    </location>
</feature>
<dbReference type="PANTHER" id="PTHR11024">
    <property type="entry name" value="NUCLEAR PORE COMPLEX PROTEIN SEC13 / SEH1 FAMILY MEMBER"/>
    <property type="match status" value="1"/>
</dbReference>
<dbReference type="EMBL" id="PZQS01000012">
    <property type="protein sequence ID" value="PVD21500.1"/>
    <property type="molecule type" value="Genomic_DNA"/>
</dbReference>
<evidence type="ECO:0000256" key="6">
    <source>
        <dbReference type="ARBA" id="ARBA00022737"/>
    </source>
</evidence>
<evidence type="ECO:0000256" key="8">
    <source>
        <dbReference type="ARBA" id="ARBA00023228"/>
    </source>
</evidence>
<dbReference type="PROSITE" id="PS50082">
    <property type="entry name" value="WD_REPEATS_2"/>
    <property type="match status" value="1"/>
</dbReference>
<gene>
    <name evidence="11" type="ORF">C0Q70_19674</name>
</gene>
<dbReference type="InterPro" id="IPR037363">
    <property type="entry name" value="Sec13/Seh1_fam"/>
</dbReference>
<dbReference type="InterPro" id="IPR015943">
    <property type="entry name" value="WD40/YVTN_repeat-like_dom_sf"/>
</dbReference>
<comment type="similarity">
    <text evidence="3">Belongs to the WD repeat SEC13 family.</text>
</comment>
<keyword evidence="5 10" id="KW-0853">WD repeat</keyword>
<dbReference type="STRING" id="400727.A0A2T7NJZ8"/>
<dbReference type="GO" id="GO:1904263">
    <property type="term" value="P:positive regulation of TORC1 signaling"/>
    <property type="evidence" value="ECO:0007669"/>
    <property type="project" value="TreeGrafter"/>
</dbReference>
<dbReference type="Pfam" id="PF00400">
    <property type="entry name" value="WD40"/>
    <property type="match status" value="3"/>
</dbReference>
<dbReference type="GO" id="GO:0005198">
    <property type="term" value="F:structural molecule activity"/>
    <property type="evidence" value="ECO:0007669"/>
    <property type="project" value="InterPro"/>
</dbReference>
<sequence>MLQNIDIRLCREGKDPVPAQASKDFGLTQSGSVWRVTWAHPEFGQVLATCSFDRTAAVWEKEAGQNHWLKRTSLVDSRTSVTDVKFAPKHRGLQLATCSADGVVRIYEAVDVMNLSNWSLQHEFNCRLSCSCLSWSPSRVHPPMIAVGSDDPNPAAGGKVQIFEYNEASRKWNKVETVVMVAEPVHDVCFAPNLGRSYHLLAIASKDLSIISLKPLRKDTSGSNSGMNKFEMRQVAVFDDHESQVWRVSWNVTGTVLASSGDDGCVRLWKANYLDNWKCISVLKGDGTTVDGAVISSSSNAAYAGITGASNGTLFGGTVTTPRYPRGTPVTGASSVGH</sequence>
<dbReference type="GO" id="GO:0031080">
    <property type="term" value="C:nuclear pore outer ring"/>
    <property type="evidence" value="ECO:0007669"/>
    <property type="project" value="TreeGrafter"/>
</dbReference>
<dbReference type="InterPro" id="IPR036322">
    <property type="entry name" value="WD40_repeat_dom_sf"/>
</dbReference>
<keyword evidence="12" id="KW-1185">Reference proteome</keyword>
<keyword evidence="9" id="KW-0539">Nucleus</keyword>
<dbReference type="PROSITE" id="PS50294">
    <property type="entry name" value="WD_REPEATS_REGION"/>
    <property type="match status" value="1"/>
</dbReference>
<evidence type="ECO:0000256" key="5">
    <source>
        <dbReference type="ARBA" id="ARBA00022574"/>
    </source>
</evidence>
<dbReference type="AlphaFoldDB" id="A0A2T7NJZ8"/>
<keyword evidence="4" id="KW-0813">Transport</keyword>
<dbReference type="OrthoDB" id="364224at2759"/>
<name>A0A2T7NJZ8_POMCA</name>
<evidence type="ECO:0000313" key="11">
    <source>
        <dbReference type="EMBL" id="PVD21500.1"/>
    </source>
</evidence>
<evidence type="ECO:0000256" key="4">
    <source>
        <dbReference type="ARBA" id="ARBA00022448"/>
    </source>
</evidence>
<protein>
    <recommendedName>
        <fullName evidence="13">Nucleoporin SEH1</fullName>
    </recommendedName>
</protein>
<evidence type="ECO:0000256" key="7">
    <source>
        <dbReference type="ARBA" id="ARBA00022927"/>
    </source>
</evidence>